<protein>
    <submittedName>
        <fullName evidence="4">Serine hydrolase</fullName>
    </submittedName>
</protein>
<gene>
    <name evidence="4" type="ORF">IFO71_20070</name>
</gene>
<dbReference type="InterPro" id="IPR012338">
    <property type="entry name" value="Beta-lactam/transpept-like"/>
</dbReference>
<feature type="signal peptide" evidence="2">
    <location>
        <begin position="1"/>
        <end position="21"/>
    </location>
</feature>
<keyword evidence="1" id="KW-1133">Transmembrane helix</keyword>
<dbReference type="Pfam" id="PF00144">
    <property type="entry name" value="Beta-lactamase"/>
    <property type="match status" value="1"/>
</dbReference>
<dbReference type="EMBL" id="JACYTR010000079">
    <property type="protein sequence ID" value="MBD8528051.1"/>
    <property type="molecule type" value="Genomic_DNA"/>
</dbReference>
<dbReference type="InterPro" id="IPR050491">
    <property type="entry name" value="AmpC-like"/>
</dbReference>
<dbReference type="GO" id="GO:0016787">
    <property type="term" value="F:hydrolase activity"/>
    <property type="evidence" value="ECO:0007669"/>
    <property type="project" value="UniProtKB-KW"/>
</dbReference>
<dbReference type="SUPFAM" id="SSF56601">
    <property type="entry name" value="beta-lactamase/transpeptidase-like"/>
    <property type="match status" value="1"/>
</dbReference>
<organism evidence="4 5">
    <name type="scientific">Pseudomarimonas arenosa</name>
    <dbReference type="NCBI Taxonomy" id="2774145"/>
    <lineage>
        <taxon>Bacteria</taxon>
        <taxon>Pseudomonadati</taxon>
        <taxon>Pseudomonadota</taxon>
        <taxon>Gammaproteobacteria</taxon>
        <taxon>Lysobacterales</taxon>
        <taxon>Lysobacteraceae</taxon>
        <taxon>Pseudomarimonas</taxon>
    </lineage>
</organism>
<dbReference type="RefSeq" id="WP_192031472.1">
    <property type="nucleotide sequence ID" value="NZ_JACYTR010000079.1"/>
</dbReference>
<dbReference type="PANTHER" id="PTHR46825">
    <property type="entry name" value="D-ALANYL-D-ALANINE-CARBOXYPEPTIDASE/ENDOPEPTIDASE AMPH"/>
    <property type="match status" value="1"/>
</dbReference>
<feature type="chain" id="PRO_5043980386" evidence="2">
    <location>
        <begin position="22"/>
        <end position="518"/>
    </location>
</feature>
<dbReference type="InterPro" id="IPR001466">
    <property type="entry name" value="Beta-lactam-related"/>
</dbReference>
<reference evidence="4 5" key="1">
    <citation type="submission" date="2020-09" db="EMBL/GenBank/DDBJ databases">
        <title>Pseudoxanthomonas sp. CAU 1598 isolated from sand of Yaerae Beach.</title>
        <authorList>
            <person name="Kim W."/>
        </authorList>
    </citation>
    <scope>NUCLEOTIDE SEQUENCE [LARGE SCALE GENOMIC DNA]</scope>
    <source>
        <strain evidence="4 5">CAU 1598</strain>
    </source>
</reference>
<keyword evidence="4" id="KW-0378">Hydrolase</keyword>
<name>A0AAW3ZVG3_9GAMM</name>
<accession>A0AAW3ZVG3</accession>
<evidence type="ECO:0000313" key="5">
    <source>
        <dbReference type="Proteomes" id="UP000613768"/>
    </source>
</evidence>
<evidence type="ECO:0000259" key="3">
    <source>
        <dbReference type="Pfam" id="PF00144"/>
    </source>
</evidence>
<evidence type="ECO:0000256" key="2">
    <source>
        <dbReference type="SAM" id="SignalP"/>
    </source>
</evidence>
<sequence length="518" mass="55674">MQRIGVTLFLSGSLLLQVAAAAPPPAPADFERYAEALVAGVYSSDAPGVAVLVMRGDDVLYRGARGKADVGANVPLAPGDLFRIGSVTKQIAAAGLLTLVDAGKVALDDPLSKYLPTYPDGARITIEHLLNHTSGIKSYTEMPGTWRERIRRDLTTEQMVDYFKRAAPDFAPGEAWGYNNSGYVLVGAVIEAATGEPWHRYLERALFQPLGMQDTGYGADPAIVARQVKGYIVDGPNLTPPPGISMTQPHAAGALVSTVDDLARWNRGLHQAQLLKPATYKRMITPIGKAKEPGYGFGIGTTTVRGNPALQHSGGIPGFTSHLMYVPAAHITVAVLQNSETAYGVQDPESLARRLAAAALGAPYPPVTAVVIDPAVLGRYEGVYRVDVEATRELRVIDGMLTAQRTGGPRYTLTAVADDTFVYPDGFTRLQVLRDAQGNVAAMRFWPDGEGDSLDAALTDQALPIDLARPGEEIKRLARSYTLPALVTSATIAMLCAMLVWRRRRRPPGARMLPQQVR</sequence>
<keyword evidence="5" id="KW-1185">Reference proteome</keyword>
<comment type="caution">
    <text evidence="4">The sequence shown here is derived from an EMBL/GenBank/DDBJ whole genome shotgun (WGS) entry which is preliminary data.</text>
</comment>
<dbReference type="Gene3D" id="3.40.710.10">
    <property type="entry name" value="DD-peptidase/beta-lactamase superfamily"/>
    <property type="match status" value="1"/>
</dbReference>
<feature type="transmembrane region" description="Helical" evidence="1">
    <location>
        <begin position="481"/>
        <end position="501"/>
    </location>
</feature>
<dbReference type="AlphaFoldDB" id="A0AAW3ZVG3"/>
<feature type="domain" description="Beta-lactamase-related" evidence="3">
    <location>
        <begin position="36"/>
        <end position="349"/>
    </location>
</feature>
<keyword evidence="1" id="KW-0472">Membrane</keyword>
<proteinExistence type="predicted"/>
<evidence type="ECO:0000313" key="4">
    <source>
        <dbReference type="EMBL" id="MBD8528051.1"/>
    </source>
</evidence>
<dbReference type="PANTHER" id="PTHR46825:SF9">
    <property type="entry name" value="BETA-LACTAMASE-RELATED DOMAIN-CONTAINING PROTEIN"/>
    <property type="match status" value="1"/>
</dbReference>
<keyword evidence="1" id="KW-0812">Transmembrane</keyword>
<evidence type="ECO:0000256" key="1">
    <source>
        <dbReference type="SAM" id="Phobius"/>
    </source>
</evidence>
<dbReference type="Proteomes" id="UP000613768">
    <property type="component" value="Unassembled WGS sequence"/>
</dbReference>
<keyword evidence="2" id="KW-0732">Signal</keyword>